<sequence>MTFGLVALMVALMASRLLANDPFVYFAGNPANSWYVVGGTCDSPTLTANYLYFISGDVSSAGLPARWTAIPFELCQTTTFDSIAYAPAFGTGAPILRVLITGATTTTPNCPGGARPIPNLNNVLYDSGTNLGFYPGDPPVSGQKDEAMLTYYGDTTTFLYLRTTSLGQTITLPPGLYFAIIVGDEDFQNCGPLDSYIALAMGAPGGPKLYYTPRGAGSNCSAPASWQLFRYNTSVAPFTCERMLNTDLPWRSGDPFASCAPWNSVPDWNRYHSPQLYHGVLGFRYSGTGGGNVTGTVTAGSAQSPLTNVEVIFYKPGTKQRIARFSMPTATAPGPFTIDLTQSVVGPTSVAAGTYDIVVRPVYSPTTISINCPTSLCVTGVTFNPNTHWVGKRFSSVTIPAGGTVDLGSFTLPNGDTNGDGCIDDADLLNVLFGFGSDDAAADVNDDGTVDDADLLDTLFNFGICEDGDETCGG</sequence>
<evidence type="ECO:0000313" key="1">
    <source>
        <dbReference type="EMBL" id="BAL57602.1"/>
    </source>
</evidence>
<evidence type="ECO:0008006" key="2">
    <source>
        <dbReference type="Google" id="ProtNLM"/>
    </source>
</evidence>
<protein>
    <recommendedName>
        <fullName evidence="2">EF-hand domain-containing protein</fullName>
    </recommendedName>
</protein>
<dbReference type="AlphaFoldDB" id="H5SN66"/>
<reference evidence="1" key="1">
    <citation type="journal article" date="2005" name="Environ. Microbiol.">
        <title>Genetic and functional properties of uncultivated thermophilic crenarchaeotes from a subsurface gold mine as revealed by analysis of genome fragments.</title>
        <authorList>
            <person name="Nunoura T."/>
            <person name="Hirayama H."/>
            <person name="Takami H."/>
            <person name="Oida H."/>
            <person name="Nishi S."/>
            <person name="Shimamura S."/>
            <person name="Suzuki Y."/>
            <person name="Inagaki F."/>
            <person name="Takai K."/>
            <person name="Nealson K.H."/>
            <person name="Horikoshi K."/>
        </authorList>
    </citation>
    <scope>NUCLEOTIDE SEQUENCE</scope>
</reference>
<dbReference type="InterPro" id="IPR018247">
    <property type="entry name" value="EF_Hand_1_Ca_BS"/>
</dbReference>
<organism evidence="1">
    <name type="scientific">uncultured prokaryote</name>
    <dbReference type="NCBI Taxonomy" id="198431"/>
    <lineage>
        <taxon>unclassified sequences</taxon>
        <taxon>environmental samples</taxon>
    </lineage>
</organism>
<proteinExistence type="predicted"/>
<name>H5SN66_9ZZZZ</name>
<gene>
    <name evidence="1" type="ORF">HGMM_F51E10C14</name>
</gene>
<dbReference type="EMBL" id="AP011780">
    <property type="protein sequence ID" value="BAL57602.1"/>
    <property type="molecule type" value="Genomic_DNA"/>
</dbReference>
<accession>H5SN66</accession>
<reference evidence="1" key="2">
    <citation type="journal article" date="2012" name="PLoS ONE">
        <title>A Deeply Branching Thermophilic Bacterium with an Ancient Acetyl-CoA Pathway Dominates a Subsurface Ecosystem.</title>
        <authorList>
            <person name="Takami H."/>
            <person name="Noguchi H."/>
            <person name="Takaki Y."/>
            <person name="Uchiyama I."/>
            <person name="Toyoda A."/>
            <person name="Nishi S."/>
            <person name="Chee G.-J."/>
            <person name="Arai W."/>
            <person name="Nunoura T."/>
            <person name="Itoh T."/>
            <person name="Hattori M."/>
            <person name="Takai K."/>
        </authorList>
    </citation>
    <scope>NUCLEOTIDE SEQUENCE</scope>
</reference>
<dbReference type="PROSITE" id="PS00018">
    <property type="entry name" value="EF_HAND_1"/>
    <property type="match status" value="2"/>
</dbReference>